<dbReference type="KEGG" id="ruf:TH63_02245"/>
<reference evidence="1 2" key="1">
    <citation type="submission" date="2015-01" db="EMBL/GenBank/DDBJ databases">
        <title>Rufibacter sp./DG31D/ whole genome sequencing.</title>
        <authorList>
            <person name="Kim M.K."/>
            <person name="Srinivasan S."/>
            <person name="Lee J.-J."/>
        </authorList>
    </citation>
    <scope>NUCLEOTIDE SEQUENCE [LARGE SCALE GENOMIC DNA]</scope>
    <source>
        <strain evidence="1 2">DG31D</strain>
    </source>
</reference>
<evidence type="ECO:0000313" key="2">
    <source>
        <dbReference type="Proteomes" id="UP000036458"/>
    </source>
</evidence>
<dbReference type="EMBL" id="CP010777">
    <property type="protein sequence ID" value="AKQ44712.1"/>
    <property type="molecule type" value="Genomic_DNA"/>
</dbReference>
<evidence type="ECO:0000313" key="1">
    <source>
        <dbReference type="EMBL" id="AKQ44712.1"/>
    </source>
</evidence>
<protein>
    <submittedName>
        <fullName evidence="1">Uncharacterized protein</fullName>
    </submittedName>
</protein>
<dbReference type="Proteomes" id="UP000036458">
    <property type="component" value="Chromosome"/>
</dbReference>
<dbReference type="STRING" id="1379910.TH63_02245"/>
<sequence length="100" mass="10799">MLLVLTVNHRALPAYAHVAPAKQTEVKHLGRDADTSVLKQKVSFEATNSAADIQLAEPAAFLPLTFVAPAPQVVKLPLGVPYWTFFLQLQATQPISPNAP</sequence>
<organism evidence="1 2">
    <name type="scientific">Rufibacter radiotolerans</name>
    <dbReference type="NCBI Taxonomy" id="1379910"/>
    <lineage>
        <taxon>Bacteria</taxon>
        <taxon>Pseudomonadati</taxon>
        <taxon>Bacteroidota</taxon>
        <taxon>Cytophagia</taxon>
        <taxon>Cytophagales</taxon>
        <taxon>Hymenobacteraceae</taxon>
        <taxon>Rufibacter</taxon>
    </lineage>
</organism>
<name>A0A0H4VLC5_9BACT</name>
<gene>
    <name evidence="1" type="ORF">TH63_02245</name>
</gene>
<dbReference type="AlphaFoldDB" id="A0A0H4VLC5"/>
<keyword evidence="2" id="KW-1185">Reference proteome</keyword>
<accession>A0A0H4VLC5</accession>
<dbReference type="PATRIC" id="fig|1379910.4.peg.478"/>
<proteinExistence type="predicted"/>